<feature type="domain" description="D-3-phosphoglycerate dehydrogenase ASB" evidence="7">
    <location>
        <begin position="331"/>
        <end position="447"/>
    </location>
</feature>
<dbReference type="PANTHER" id="PTHR42789:SF1">
    <property type="entry name" value="D-ISOMER SPECIFIC 2-HYDROXYACID DEHYDROGENASE FAMILY PROTEIN (AFU_ORTHOLOGUE AFUA_6G10090)"/>
    <property type="match status" value="1"/>
</dbReference>
<dbReference type="Pfam" id="PF02826">
    <property type="entry name" value="2-Hacid_dh_C"/>
    <property type="match status" value="1"/>
</dbReference>
<dbReference type="Proteomes" id="UP000244727">
    <property type="component" value="Chromosome"/>
</dbReference>
<dbReference type="SUPFAM" id="SSF55021">
    <property type="entry name" value="ACT-like"/>
    <property type="match status" value="1"/>
</dbReference>
<dbReference type="Gene3D" id="3.40.50.720">
    <property type="entry name" value="NAD(P)-binding Rossmann-like Domain"/>
    <property type="match status" value="2"/>
</dbReference>
<dbReference type="InterPro" id="IPR006140">
    <property type="entry name" value="D-isomer_DH_NAD-bd"/>
</dbReference>
<feature type="domain" description="D-isomer specific 2-hydroxyacid dehydrogenase catalytic" evidence="5">
    <location>
        <begin position="12"/>
        <end position="319"/>
    </location>
</feature>
<organism evidence="8 9">
    <name type="scientific">Halococcoides cellulosivorans</name>
    <dbReference type="NCBI Taxonomy" id="1679096"/>
    <lineage>
        <taxon>Archaea</taxon>
        <taxon>Methanobacteriati</taxon>
        <taxon>Methanobacteriota</taxon>
        <taxon>Stenosarchaea group</taxon>
        <taxon>Halobacteria</taxon>
        <taxon>Halobacteriales</taxon>
        <taxon>Haloarculaceae</taxon>
        <taxon>Halococcoides</taxon>
    </lineage>
</organism>
<proteinExistence type="inferred from homology"/>
<dbReference type="InterPro" id="IPR050857">
    <property type="entry name" value="D-2-hydroxyacid_DH"/>
</dbReference>
<evidence type="ECO:0000256" key="1">
    <source>
        <dbReference type="ARBA" id="ARBA00005854"/>
    </source>
</evidence>
<dbReference type="GO" id="GO:0016616">
    <property type="term" value="F:oxidoreductase activity, acting on the CH-OH group of donors, NAD or NADP as acceptor"/>
    <property type="evidence" value="ECO:0007669"/>
    <property type="project" value="InterPro"/>
</dbReference>
<name>A0A2R4WYL7_9EURY</name>
<dbReference type="KEGG" id="harc:HARCEL1_02340"/>
<dbReference type="InterPro" id="IPR045626">
    <property type="entry name" value="PGDH_ASB_dom"/>
</dbReference>
<comment type="pathway">
    <text evidence="4">Amino-acid biosynthesis.</text>
</comment>
<dbReference type="Gene3D" id="3.30.70.260">
    <property type="match status" value="1"/>
</dbReference>
<feature type="domain" description="D-isomer specific 2-hydroxyacid dehydrogenase NAD-binding" evidence="6">
    <location>
        <begin position="115"/>
        <end position="284"/>
    </location>
</feature>
<keyword evidence="2" id="KW-0560">Oxidoreductase</keyword>
<dbReference type="PANTHER" id="PTHR42789">
    <property type="entry name" value="D-ISOMER SPECIFIC 2-HYDROXYACID DEHYDROGENASE FAMILY PROTEIN (AFU_ORTHOLOGUE AFUA_6G10090)"/>
    <property type="match status" value="1"/>
</dbReference>
<accession>A0A2R4WYL7</accession>
<dbReference type="Gene3D" id="3.30.1330.90">
    <property type="entry name" value="D-3-phosphoglycerate dehydrogenase, domain 3"/>
    <property type="match status" value="1"/>
</dbReference>
<dbReference type="CDD" id="cd04902">
    <property type="entry name" value="ACT_3PGDH-xct"/>
    <property type="match status" value="1"/>
</dbReference>
<evidence type="ECO:0000259" key="7">
    <source>
        <dbReference type="Pfam" id="PF19304"/>
    </source>
</evidence>
<dbReference type="EMBL" id="CP028858">
    <property type="protein sequence ID" value="AWB26630.1"/>
    <property type="molecule type" value="Genomic_DNA"/>
</dbReference>
<evidence type="ECO:0000256" key="4">
    <source>
        <dbReference type="ARBA" id="ARBA00029440"/>
    </source>
</evidence>
<dbReference type="InterPro" id="IPR029009">
    <property type="entry name" value="ASB_dom_sf"/>
</dbReference>
<gene>
    <name evidence="8" type="ORF">HARCEL1_02340</name>
</gene>
<evidence type="ECO:0000259" key="6">
    <source>
        <dbReference type="Pfam" id="PF02826"/>
    </source>
</evidence>
<keyword evidence="9" id="KW-1185">Reference proteome</keyword>
<dbReference type="Pfam" id="PF19304">
    <property type="entry name" value="PGDH_inter"/>
    <property type="match status" value="1"/>
</dbReference>
<dbReference type="InterPro" id="IPR036291">
    <property type="entry name" value="NAD(P)-bd_dom_sf"/>
</dbReference>
<dbReference type="SUPFAM" id="SSF143548">
    <property type="entry name" value="Serine metabolism enzymes domain"/>
    <property type="match status" value="1"/>
</dbReference>
<dbReference type="GO" id="GO:0051287">
    <property type="term" value="F:NAD binding"/>
    <property type="evidence" value="ECO:0007669"/>
    <property type="project" value="InterPro"/>
</dbReference>
<sequence length="534" mass="55147">MRAATDHSRMTVIVTDALDSSGQDRLRDAGHSIEVVPAGDRAALIDALPGASGLVVGADQTVDADVIDASDALAVIGVLGVDVTNVDVEAATDRGVLVTTAPRASVRAVAEFAVGMTFATARKIPQGHRRLRGGEWAKGPIIGHELDGKTLGVLGLDEVGQEIASRLAGLDMDVIAFDPGADDDQARRIGATLVDDLATVLETADILSVHEGRGEIPALDADDFDALAGGYLVDVTGGAAIDEPALADAVDDGVLEGAALDAFETTPLPADSPLREVENVITTPELATEARPAPTGAARRIAETVVDALAGERVPQALNTPSIPEDRYPTVEPYADLAETAGRIAVQLLAESADGITISFAGPVADEEIDIAAVAGLTGALDALGYDATDANAHAVAADAGVDVSVETASEAQDFRNLVTVTATADDESASVSGTQFADGESRIVRIADYRVEIVPYGTMMLVHNDDAPGVIGTIGTILGEHEVNIAGMFNSRETVGGDSLTVYNLDERPSDDLVSEILADDRVEDLDLVSLDL</sequence>
<evidence type="ECO:0000256" key="3">
    <source>
        <dbReference type="ARBA" id="ARBA00023027"/>
    </source>
</evidence>
<evidence type="ECO:0000259" key="5">
    <source>
        <dbReference type="Pfam" id="PF00389"/>
    </source>
</evidence>
<dbReference type="InterPro" id="IPR045865">
    <property type="entry name" value="ACT-like_dom_sf"/>
</dbReference>
<evidence type="ECO:0000313" key="8">
    <source>
        <dbReference type="EMBL" id="AWB26630.1"/>
    </source>
</evidence>
<comment type="similarity">
    <text evidence="1">Belongs to the D-isomer specific 2-hydroxyacid dehydrogenase family.</text>
</comment>
<dbReference type="InterPro" id="IPR006139">
    <property type="entry name" value="D-isomer_2_OHA_DH_cat_dom"/>
</dbReference>
<reference evidence="8 9" key="1">
    <citation type="submission" date="2018-04" db="EMBL/GenBank/DDBJ databases">
        <title>Halococcoides cellulosivorans gen. nov., sp. nov., an extremely halophilic cellulose-utilizing haloarchaeon from hypersaline lakes.</title>
        <authorList>
            <person name="Sorokin D.Y."/>
            <person name="Toshchakov S.V."/>
            <person name="Samarov N.I."/>
            <person name="Korzhenkov A."/>
            <person name="Kublanov I.V."/>
        </authorList>
    </citation>
    <scope>NUCLEOTIDE SEQUENCE [LARGE SCALE GENOMIC DNA]</scope>
    <source>
        <strain evidence="8 9">HArcel1</strain>
    </source>
</reference>
<dbReference type="Pfam" id="PF00389">
    <property type="entry name" value="2-Hacid_dh"/>
    <property type="match status" value="1"/>
</dbReference>
<dbReference type="SUPFAM" id="SSF52283">
    <property type="entry name" value="Formate/glycerate dehydrogenase catalytic domain-like"/>
    <property type="match status" value="1"/>
</dbReference>
<dbReference type="AlphaFoldDB" id="A0A2R4WYL7"/>
<dbReference type="SUPFAM" id="SSF51735">
    <property type="entry name" value="NAD(P)-binding Rossmann-fold domains"/>
    <property type="match status" value="1"/>
</dbReference>
<keyword evidence="3" id="KW-0520">NAD</keyword>
<evidence type="ECO:0000313" key="9">
    <source>
        <dbReference type="Proteomes" id="UP000244727"/>
    </source>
</evidence>
<protein>
    <submittedName>
        <fullName evidence="8">Phosphoglycerate dehydrogenase</fullName>
    </submittedName>
</protein>
<evidence type="ECO:0000256" key="2">
    <source>
        <dbReference type="ARBA" id="ARBA00023002"/>
    </source>
</evidence>